<evidence type="ECO:0000256" key="1">
    <source>
        <dbReference type="ARBA" id="ARBA00010040"/>
    </source>
</evidence>
<dbReference type="Pfam" id="PF00326">
    <property type="entry name" value="Peptidase_S9"/>
    <property type="match status" value="1"/>
</dbReference>
<proteinExistence type="inferred from homology"/>
<dbReference type="GO" id="GO:0004252">
    <property type="term" value="F:serine-type endopeptidase activity"/>
    <property type="evidence" value="ECO:0007669"/>
    <property type="project" value="TreeGrafter"/>
</dbReference>
<dbReference type="InterPro" id="IPR029058">
    <property type="entry name" value="AB_hydrolase_fold"/>
</dbReference>
<dbReference type="Gene3D" id="3.40.50.1820">
    <property type="entry name" value="alpha/beta hydrolase"/>
    <property type="match status" value="1"/>
</dbReference>
<evidence type="ECO:0000259" key="4">
    <source>
        <dbReference type="Pfam" id="PF00326"/>
    </source>
</evidence>
<keyword evidence="3 5" id="KW-0378">Hydrolase</keyword>
<name>A0A6N2RLU9_9FIRM</name>
<dbReference type="SUPFAM" id="SSF53474">
    <property type="entry name" value="alpha/beta-Hydrolases"/>
    <property type="match status" value="1"/>
</dbReference>
<dbReference type="GO" id="GO:0006508">
    <property type="term" value="P:proteolysis"/>
    <property type="evidence" value="ECO:0007669"/>
    <property type="project" value="UniProtKB-KW"/>
</dbReference>
<evidence type="ECO:0000256" key="3">
    <source>
        <dbReference type="ARBA" id="ARBA00022801"/>
    </source>
</evidence>
<dbReference type="AlphaFoldDB" id="A0A6N2RLU9"/>
<reference evidence="5" key="1">
    <citation type="submission" date="2019-11" db="EMBL/GenBank/DDBJ databases">
        <authorList>
            <person name="Feng L."/>
        </authorList>
    </citation>
    <scope>NUCLEOTIDE SEQUENCE</scope>
    <source>
        <strain evidence="5">AundefinedLFYP135</strain>
    </source>
</reference>
<dbReference type="SUPFAM" id="SSF82171">
    <property type="entry name" value="DPP6 N-terminal domain-like"/>
    <property type="match status" value="1"/>
</dbReference>
<dbReference type="EMBL" id="CACRSL010000003">
    <property type="protein sequence ID" value="VYS81279.1"/>
    <property type="molecule type" value="Genomic_DNA"/>
</dbReference>
<keyword evidence="2" id="KW-0645">Protease</keyword>
<evidence type="ECO:0000256" key="2">
    <source>
        <dbReference type="ARBA" id="ARBA00022670"/>
    </source>
</evidence>
<dbReference type="InterPro" id="IPR001375">
    <property type="entry name" value="Peptidase_S9_cat"/>
</dbReference>
<sequence>MENVKIQDLFSFHFLSSLTLSPDKTRAALVVQKANGKDNDYDGDIYLYEIASGAVRRLTSQGDGKSYTWLDDTTLIFPSAKRNKALTEASKKGEPWTVYYSIDVTGGEAVEFMRVPLSVTAVKPLGGDLFALTAKYNKYAPDLHSLCGEEKEKAIADRKAEKDYEVLDELPYWSNGAGFVNKDRNRLYLFDKSTGKLTPVTAENETVGLLKTKDGKLLYISTSYDDILDQASGLYLYDIASGEKKTLVCQDEDLKLGYADFLRDKIIVAATDRKAHGMNTAYNFYVVGEKGLELIAENDYSIASTLGSDVKLGKYGGYHTSGDSLFFITTRGHANHIGKVTLGCDKVELIGEPIGSIDDFDLGDDCFYFIGQRGMRLPELYSLCGKEEKRLTSFNEEYFTTHAIATPEPCFFENDGITLEGWVIPPYGYDPSKKYPAVIDIHGGPKTAFGTVFFHEMQAWAGMGYFVFFMNPRGSDGRGDAFAELRGAYGTYDYDDLMKFTDAVIAKYPAIDTARMGVTGGSYGGFMTNWIIGHTDRFACAASQRSISNWVSFSNTTDIGYRFGDDQMAANTWDNVEKMWWHSPLKYADQVKTPTLFIHSDEDYRCWLVEGLQMFTALKLHGVESRLCMFHGENHELSRGGKPNHRIRRLDEITNWFEKFLK</sequence>
<comment type="similarity">
    <text evidence="1">Belongs to the peptidase S9C family.</text>
</comment>
<dbReference type="Gene3D" id="2.120.10.30">
    <property type="entry name" value="TolB, C-terminal domain"/>
    <property type="match status" value="1"/>
</dbReference>
<feature type="domain" description="Peptidase S9 prolyl oligopeptidase catalytic" evidence="4">
    <location>
        <begin position="453"/>
        <end position="661"/>
    </location>
</feature>
<protein>
    <submittedName>
        <fullName evidence="5">Prolyl tripeptidyl peptidase</fullName>
        <ecNumber evidence="5">3.4.14.12</ecNumber>
    </submittedName>
</protein>
<evidence type="ECO:0000313" key="5">
    <source>
        <dbReference type="EMBL" id="VYS81279.1"/>
    </source>
</evidence>
<dbReference type="FunFam" id="3.40.50.1820:FF:000028">
    <property type="entry name" value="S9 family peptidase"/>
    <property type="match status" value="1"/>
</dbReference>
<dbReference type="PANTHER" id="PTHR42776:SF27">
    <property type="entry name" value="DIPEPTIDYL PEPTIDASE FAMILY MEMBER 6"/>
    <property type="match status" value="1"/>
</dbReference>
<accession>A0A6N2RLU9</accession>
<gene>
    <name evidence="5" type="primary">ptpA_2</name>
    <name evidence="5" type="ORF">AULFYP135_00470</name>
</gene>
<dbReference type="InterPro" id="IPR011042">
    <property type="entry name" value="6-blade_b-propeller_TolB-like"/>
</dbReference>
<organism evidence="5">
    <name type="scientific">uncultured Anaerotruncus sp</name>
    <dbReference type="NCBI Taxonomy" id="905011"/>
    <lineage>
        <taxon>Bacteria</taxon>
        <taxon>Bacillati</taxon>
        <taxon>Bacillota</taxon>
        <taxon>Clostridia</taxon>
        <taxon>Eubacteriales</taxon>
        <taxon>Oscillospiraceae</taxon>
        <taxon>Anaerotruncus</taxon>
        <taxon>environmental samples</taxon>
    </lineage>
</organism>
<dbReference type="PANTHER" id="PTHR42776">
    <property type="entry name" value="SERINE PEPTIDASE S9 FAMILY MEMBER"/>
    <property type="match status" value="1"/>
</dbReference>
<dbReference type="EC" id="3.4.14.12" evidence="5"/>